<proteinExistence type="inferred from homology"/>
<keyword evidence="2" id="KW-0805">Transcription regulation</keyword>
<dbReference type="OrthoDB" id="9786526at2"/>
<reference evidence="6 7" key="1">
    <citation type="submission" date="2019-10" db="EMBL/GenBank/DDBJ databases">
        <title>Glaciimonas soli sp. nov., a psychrophilic bacterium isolated from the forest soil of a high elevation mountain in Taiwan.</title>
        <authorList>
            <person name="Wang L.-T."/>
            <person name="Shieh W.Y."/>
        </authorList>
    </citation>
    <scope>NUCLEOTIDE SEQUENCE [LARGE SCALE GENOMIC DNA]</scope>
    <source>
        <strain evidence="6 7">GS1</strain>
    </source>
</reference>
<evidence type="ECO:0000259" key="5">
    <source>
        <dbReference type="PROSITE" id="PS50931"/>
    </source>
</evidence>
<dbReference type="FunFam" id="3.40.190.290:FF:000001">
    <property type="entry name" value="Transcriptional regulator, LysR family"/>
    <property type="match status" value="1"/>
</dbReference>
<dbReference type="Proteomes" id="UP000451565">
    <property type="component" value="Unassembled WGS sequence"/>
</dbReference>
<dbReference type="AlphaFoldDB" id="A0A843YP75"/>
<dbReference type="InterPro" id="IPR036390">
    <property type="entry name" value="WH_DNA-bd_sf"/>
</dbReference>
<dbReference type="RefSeq" id="WP_153232840.1">
    <property type="nucleotide sequence ID" value="NZ_WINI01000001.1"/>
</dbReference>
<dbReference type="Gene3D" id="1.10.10.10">
    <property type="entry name" value="Winged helix-like DNA-binding domain superfamily/Winged helix DNA-binding domain"/>
    <property type="match status" value="1"/>
</dbReference>
<dbReference type="Pfam" id="PF00126">
    <property type="entry name" value="HTH_1"/>
    <property type="match status" value="1"/>
</dbReference>
<dbReference type="InterPro" id="IPR036388">
    <property type="entry name" value="WH-like_DNA-bd_sf"/>
</dbReference>
<keyword evidence="4" id="KW-0804">Transcription</keyword>
<sequence length="306" mass="34487">MRTDIKINRPLLDDLSLFCVVVRKQSFAASALELRVSNALVSKRIAILEKTLRVRLLHRTTRKVSLTEHGSIVHEWAQRILEDVDQLGETISQKGSSPRGLLRLCTSSGFGRNWIAPAISALVREYPELEVQLELLDRPVDLIAEGFHLDIRVGQVQESHLIARRIAANSRILCASPTYLERNGTPQQLADLLQHKCIVIRERDQDFGRWKLSGSHGPETVRVKGPLSTNNGELVHQWAIDGHGIILRSIWDVAPSLADGRLIRVLPDYSQEADVWAIYPTRLGTTANVRVCVQFLESWLAEPLRK</sequence>
<dbReference type="GO" id="GO:0006351">
    <property type="term" value="P:DNA-templated transcription"/>
    <property type="evidence" value="ECO:0007669"/>
    <property type="project" value="TreeGrafter"/>
</dbReference>
<keyword evidence="7" id="KW-1185">Reference proteome</keyword>
<evidence type="ECO:0000256" key="1">
    <source>
        <dbReference type="ARBA" id="ARBA00009437"/>
    </source>
</evidence>
<evidence type="ECO:0000313" key="6">
    <source>
        <dbReference type="EMBL" id="MQQ99237.1"/>
    </source>
</evidence>
<dbReference type="InterPro" id="IPR005119">
    <property type="entry name" value="LysR_subst-bd"/>
</dbReference>
<organism evidence="6 7">
    <name type="scientific">Glaciimonas soli</name>
    <dbReference type="NCBI Taxonomy" id="2590999"/>
    <lineage>
        <taxon>Bacteria</taxon>
        <taxon>Pseudomonadati</taxon>
        <taxon>Pseudomonadota</taxon>
        <taxon>Betaproteobacteria</taxon>
        <taxon>Burkholderiales</taxon>
        <taxon>Oxalobacteraceae</taxon>
        <taxon>Glaciimonas</taxon>
    </lineage>
</organism>
<accession>A0A843YP75</accession>
<evidence type="ECO:0000313" key="7">
    <source>
        <dbReference type="Proteomes" id="UP000451565"/>
    </source>
</evidence>
<dbReference type="EMBL" id="WINI01000001">
    <property type="protein sequence ID" value="MQQ99237.1"/>
    <property type="molecule type" value="Genomic_DNA"/>
</dbReference>
<name>A0A843YP75_9BURK</name>
<dbReference type="PANTHER" id="PTHR30537">
    <property type="entry name" value="HTH-TYPE TRANSCRIPTIONAL REGULATOR"/>
    <property type="match status" value="1"/>
</dbReference>
<keyword evidence="3" id="KW-0238">DNA-binding</keyword>
<dbReference type="PROSITE" id="PS50931">
    <property type="entry name" value="HTH_LYSR"/>
    <property type="match status" value="1"/>
</dbReference>
<dbReference type="PANTHER" id="PTHR30537:SF5">
    <property type="entry name" value="HTH-TYPE TRANSCRIPTIONAL ACTIVATOR TTDR-RELATED"/>
    <property type="match status" value="1"/>
</dbReference>
<dbReference type="InterPro" id="IPR000847">
    <property type="entry name" value="LysR_HTH_N"/>
</dbReference>
<dbReference type="InterPro" id="IPR058163">
    <property type="entry name" value="LysR-type_TF_proteobact-type"/>
</dbReference>
<dbReference type="SUPFAM" id="SSF46785">
    <property type="entry name" value="Winged helix' DNA-binding domain"/>
    <property type="match status" value="1"/>
</dbReference>
<gene>
    <name evidence="6" type="ORF">GEV47_00875</name>
</gene>
<evidence type="ECO:0000256" key="3">
    <source>
        <dbReference type="ARBA" id="ARBA00023125"/>
    </source>
</evidence>
<comment type="similarity">
    <text evidence="1">Belongs to the LysR transcriptional regulatory family.</text>
</comment>
<protein>
    <submittedName>
        <fullName evidence="6">LysR family transcriptional regulator</fullName>
    </submittedName>
</protein>
<dbReference type="Gene3D" id="3.40.190.290">
    <property type="match status" value="1"/>
</dbReference>
<dbReference type="GO" id="GO:0043565">
    <property type="term" value="F:sequence-specific DNA binding"/>
    <property type="evidence" value="ECO:0007669"/>
    <property type="project" value="TreeGrafter"/>
</dbReference>
<dbReference type="SUPFAM" id="SSF53850">
    <property type="entry name" value="Periplasmic binding protein-like II"/>
    <property type="match status" value="1"/>
</dbReference>
<dbReference type="GO" id="GO:0003700">
    <property type="term" value="F:DNA-binding transcription factor activity"/>
    <property type="evidence" value="ECO:0007669"/>
    <property type="project" value="InterPro"/>
</dbReference>
<evidence type="ECO:0000256" key="2">
    <source>
        <dbReference type="ARBA" id="ARBA00023015"/>
    </source>
</evidence>
<dbReference type="Pfam" id="PF03466">
    <property type="entry name" value="LysR_substrate"/>
    <property type="match status" value="1"/>
</dbReference>
<evidence type="ECO:0000256" key="4">
    <source>
        <dbReference type="ARBA" id="ARBA00023163"/>
    </source>
</evidence>
<feature type="domain" description="HTH lysR-type" evidence="5">
    <location>
        <begin position="10"/>
        <end position="67"/>
    </location>
</feature>
<dbReference type="FunFam" id="1.10.10.10:FF:000001">
    <property type="entry name" value="LysR family transcriptional regulator"/>
    <property type="match status" value="1"/>
</dbReference>
<dbReference type="CDD" id="cd08479">
    <property type="entry name" value="PBP2_CrgA_like_9"/>
    <property type="match status" value="1"/>
</dbReference>
<comment type="caution">
    <text evidence="6">The sequence shown here is derived from an EMBL/GenBank/DDBJ whole genome shotgun (WGS) entry which is preliminary data.</text>
</comment>